<dbReference type="Proteomes" id="UP001447188">
    <property type="component" value="Unassembled WGS sequence"/>
</dbReference>
<dbReference type="PANTHER" id="PTHR16161">
    <property type="entry name" value="TRANSCRIPTIONAL PROTEIN SWT1"/>
    <property type="match status" value="1"/>
</dbReference>
<dbReference type="PANTHER" id="PTHR16161:SF0">
    <property type="entry name" value="TRANSCRIPTIONAL PROTEIN SWT1"/>
    <property type="match status" value="1"/>
</dbReference>
<dbReference type="Gene3D" id="3.40.50.1010">
    <property type="entry name" value="5'-nuclease"/>
    <property type="match status" value="1"/>
</dbReference>
<evidence type="ECO:0000313" key="3">
    <source>
        <dbReference type="Proteomes" id="UP001447188"/>
    </source>
</evidence>
<evidence type="ECO:0000259" key="1">
    <source>
        <dbReference type="SMART" id="SM00670"/>
    </source>
</evidence>
<reference evidence="2 3" key="1">
    <citation type="submission" date="2024-02" db="EMBL/GenBank/DDBJ databases">
        <title>Discinaceae phylogenomics.</title>
        <authorList>
            <person name="Dirks A.C."/>
            <person name="James T.Y."/>
        </authorList>
    </citation>
    <scope>NUCLEOTIDE SEQUENCE [LARGE SCALE GENOMIC DNA]</scope>
    <source>
        <strain evidence="2 3">ACD0624</strain>
    </source>
</reference>
<protein>
    <recommendedName>
        <fullName evidence="1">PIN domain-containing protein</fullName>
    </recommendedName>
</protein>
<proteinExistence type="predicted"/>
<dbReference type="InterPro" id="IPR002716">
    <property type="entry name" value="PIN_dom"/>
</dbReference>
<evidence type="ECO:0000313" key="2">
    <source>
        <dbReference type="EMBL" id="KAL0631218.1"/>
    </source>
</evidence>
<dbReference type="Pfam" id="PF13638">
    <property type="entry name" value="PIN_4"/>
    <property type="match status" value="1"/>
</dbReference>
<dbReference type="InterPro" id="IPR052626">
    <property type="entry name" value="SWT1_Regulator"/>
</dbReference>
<feature type="domain" description="PIN" evidence="1">
    <location>
        <begin position="200"/>
        <end position="323"/>
    </location>
</feature>
<dbReference type="SMART" id="SM00670">
    <property type="entry name" value="PINc"/>
    <property type="match status" value="1"/>
</dbReference>
<comment type="caution">
    <text evidence="2">The sequence shown here is derived from an EMBL/GenBank/DDBJ whole genome shotgun (WGS) entry which is preliminary data.</text>
</comment>
<gene>
    <name evidence="2" type="ORF">Q9L58_009915</name>
</gene>
<name>A0ABR3G5S9_9PEZI</name>
<dbReference type="CDD" id="cd18727">
    <property type="entry name" value="PIN_Swt1-like"/>
    <property type="match status" value="1"/>
</dbReference>
<organism evidence="2 3">
    <name type="scientific">Discina gigas</name>
    <dbReference type="NCBI Taxonomy" id="1032678"/>
    <lineage>
        <taxon>Eukaryota</taxon>
        <taxon>Fungi</taxon>
        <taxon>Dikarya</taxon>
        <taxon>Ascomycota</taxon>
        <taxon>Pezizomycotina</taxon>
        <taxon>Pezizomycetes</taxon>
        <taxon>Pezizales</taxon>
        <taxon>Discinaceae</taxon>
        <taxon>Discina</taxon>
    </lineage>
</organism>
<dbReference type="SUPFAM" id="SSF88723">
    <property type="entry name" value="PIN domain-like"/>
    <property type="match status" value="1"/>
</dbReference>
<sequence>MLQNGSTNRNVALATKLWWGTAPSIATETAQKAEGGLGSSRWASSRGESTPVVLAASQGDMALPTQEFQKVDHPTNDLNSGLEMDHGFSFTSIPSSYVHKMSSFNTPIAQPNYESRQGVPPQHQSIIHDHLPDMDFSSEVARMDEDGDVVMMDLNDPNTIMMVDQVARDERQTEATSEYTDLKPGLRLSVSSHRISDPSCVLVIDTSFILSHLQLVDNLARSHLRWRNVVVLPWATIMELDGLKNSKRQNGGIDVCKLARRAIDWAYGAFGKRDPGVWGQIKEEKYDDDAIRGDSAILDCCRYFHRVQGHNTVLLTHDKNLGVQAMMNSIGIVQMNGSTLTAESILSRLGLDSVNTQVAPVLNEQQLIPLPVNHVAVEPVHRPASTGHREAQMPLYPAAIGDYPYLQYGTKEREVTPLKAPAGLRDSIYAYGNKAIPKPQAVKFHFSQSAPSFPSVATTQNGFGKSNVDIKTELNGLLQEISKDLVKNLVPLLRKCALEKLGSAETLWHLNIIPEDQVHRIIDIENFFHTHWMTIFVGVFPGNLQQVFSKGYLNQRYARWVHWTEFSTPDAVGPSKMEIRRWIEEWDLIWKRLIYTEWETMVNMDTVERWRNALVKVGLFG</sequence>
<dbReference type="InterPro" id="IPR029060">
    <property type="entry name" value="PIN-like_dom_sf"/>
</dbReference>
<dbReference type="EMBL" id="JBBBZM010000280">
    <property type="protein sequence ID" value="KAL0631218.1"/>
    <property type="molecule type" value="Genomic_DNA"/>
</dbReference>
<keyword evidence="3" id="KW-1185">Reference proteome</keyword>
<accession>A0ABR3G5S9</accession>